<dbReference type="InterPro" id="IPR051788">
    <property type="entry name" value="MFS_Transporter"/>
</dbReference>
<feature type="transmembrane region" description="Helical" evidence="7">
    <location>
        <begin position="275"/>
        <end position="292"/>
    </location>
</feature>
<evidence type="ECO:0000313" key="10">
    <source>
        <dbReference type="Proteomes" id="UP000315363"/>
    </source>
</evidence>
<dbReference type="Proteomes" id="UP000315363">
    <property type="component" value="Unassembled WGS sequence"/>
</dbReference>
<feature type="transmembrane region" description="Helical" evidence="7">
    <location>
        <begin position="298"/>
        <end position="318"/>
    </location>
</feature>
<dbReference type="PANTHER" id="PTHR23514">
    <property type="entry name" value="BYPASS OF STOP CODON PROTEIN 6"/>
    <property type="match status" value="1"/>
</dbReference>
<evidence type="ECO:0000259" key="8">
    <source>
        <dbReference type="PROSITE" id="PS50850"/>
    </source>
</evidence>
<comment type="caution">
    <text evidence="9">The sequence shown here is derived from an EMBL/GenBank/DDBJ whole genome shotgun (WGS) entry which is preliminary data.</text>
</comment>
<dbReference type="RefSeq" id="WP_142189341.1">
    <property type="nucleotide sequence ID" value="NZ_VHIF01000001.1"/>
</dbReference>
<dbReference type="InterPro" id="IPR020846">
    <property type="entry name" value="MFS_dom"/>
</dbReference>
<dbReference type="EMBL" id="VHIF01000001">
    <property type="protein sequence ID" value="TQO37422.1"/>
    <property type="molecule type" value="Genomic_DNA"/>
</dbReference>
<accession>A0ABY3A9I8</accession>
<feature type="transmembrane region" description="Helical" evidence="7">
    <location>
        <begin position="168"/>
        <end position="187"/>
    </location>
</feature>
<feature type="transmembrane region" description="Helical" evidence="7">
    <location>
        <begin position="52"/>
        <end position="73"/>
    </location>
</feature>
<reference evidence="9 10" key="1">
    <citation type="submission" date="2019-06" db="EMBL/GenBank/DDBJ databases">
        <title>A large-scale integrated study on North Sea by COGITO (Coastal Microbe Genomic &amp; Taxonomic Observatory).</title>
        <authorList>
            <person name="Teeling H."/>
        </authorList>
    </citation>
    <scope>NUCLEOTIDE SEQUENCE [LARGE SCALE GENOMIC DNA]</scope>
    <source>
        <strain evidence="9 10">MAR_2009_79</strain>
    </source>
</reference>
<keyword evidence="5 7" id="KW-1133">Transmembrane helix</keyword>
<dbReference type="SUPFAM" id="SSF103473">
    <property type="entry name" value="MFS general substrate transporter"/>
    <property type="match status" value="1"/>
</dbReference>
<organism evidence="9 10">
    <name type="scientific">Arenibacter algicola</name>
    <dbReference type="NCBI Taxonomy" id="616991"/>
    <lineage>
        <taxon>Bacteria</taxon>
        <taxon>Pseudomonadati</taxon>
        <taxon>Bacteroidota</taxon>
        <taxon>Flavobacteriia</taxon>
        <taxon>Flavobacteriales</taxon>
        <taxon>Flavobacteriaceae</taxon>
        <taxon>Arenibacter</taxon>
    </lineage>
</organism>
<gene>
    <name evidence="9" type="ORF">GQ41_2030</name>
</gene>
<keyword evidence="4 7" id="KW-0812">Transmembrane</keyword>
<keyword evidence="10" id="KW-1185">Reference proteome</keyword>
<feature type="transmembrane region" description="Helical" evidence="7">
    <location>
        <begin position="381"/>
        <end position="402"/>
    </location>
</feature>
<name>A0ABY3A9I8_9FLAO</name>
<evidence type="ECO:0000256" key="5">
    <source>
        <dbReference type="ARBA" id="ARBA00022989"/>
    </source>
</evidence>
<dbReference type="InterPro" id="IPR036259">
    <property type="entry name" value="MFS_trans_sf"/>
</dbReference>
<dbReference type="PANTHER" id="PTHR23514:SF3">
    <property type="entry name" value="BYPASS OF STOP CODON PROTEIN 6"/>
    <property type="match status" value="1"/>
</dbReference>
<keyword evidence="6 7" id="KW-0472">Membrane</keyword>
<dbReference type="InterPro" id="IPR011701">
    <property type="entry name" value="MFS"/>
</dbReference>
<evidence type="ECO:0000256" key="7">
    <source>
        <dbReference type="SAM" id="Phobius"/>
    </source>
</evidence>
<feature type="transmembrane region" description="Helical" evidence="7">
    <location>
        <begin position="330"/>
        <end position="351"/>
    </location>
</feature>
<comment type="similarity">
    <text evidence="2">Belongs to the major facilitator superfamily.</text>
</comment>
<evidence type="ECO:0000256" key="1">
    <source>
        <dbReference type="ARBA" id="ARBA00004127"/>
    </source>
</evidence>
<evidence type="ECO:0000256" key="6">
    <source>
        <dbReference type="ARBA" id="ARBA00023136"/>
    </source>
</evidence>
<dbReference type="Gene3D" id="1.20.1250.20">
    <property type="entry name" value="MFS general substrate transporter like domains"/>
    <property type="match status" value="2"/>
</dbReference>
<proteinExistence type="inferred from homology"/>
<evidence type="ECO:0000256" key="2">
    <source>
        <dbReference type="ARBA" id="ARBA00008335"/>
    </source>
</evidence>
<dbReference type="Pfam" id="PF07690">
    <property type="entry name" value="MFS_1"/>
    <property type="match status" value="1"/>
</dbReference>
<evidence type="ECO:0000313" key="9">
    <source>
        <dbReference type="EMBL" id="TQO37422.1"/>
    </source>
</evidence>
<feature type="transmembrane region" description="Helical" evidence="7">
    <location>
        <begin position="12"/>
        <end position="32"/>
    </location>
</feature>
<feature type="transmembrane region" description="Helical" evidence="7">
    <location>
        <begin position="208"/>
        <end position="226"/>
    </location>
</feature>
<feature type="transmembrane region" description="Helical" evidence="7">
    <location>
        <begin position="143"/>
        <end position="162"/>
    </location>
</feature>
<dbReference type="PROSITE" id="PS50850">
    <property type="entry name" value="MFS"/>
    <property type="match status" value="1"/>
</dbReference>
<feature type="transmembrane region" description="Helical" evidence="7">
    <location>
        <begin position="246"/>
        <end position="263"/>
    </location>
</feature>
<feature type="domain" description="Major facilitator superfamily (MFS) profile" evidence="8">
    <location>
        <begin position="15"/>
        <end position="406"/>
    </location>
</feature>
<protein>
    <submittedName>
        <fullName evidence="9">Fucose permease</fullName>
    </submittedName>
</protein>
<evidence type="ECO:0000256" key="3">
    <source>
        <dbReference type="ARBA" id="ARBA00022448"/>
    </source>
</evidence>
<keyword evidence="3" id="KW-0813">Transport</keyword>
<evidence type="ECO:0000256" key="4">
    <source>
        <dbReference type="ARBA" id="ARBA00022692"/>
    </source>
</evidence>
<sequence>MEKSNDQQKTNANRLFYGSCFALITTAFSFSIRAGILPQLGEELSLSAEQLGFINSMWFFGFPISMVIGGLIYHKVGGKAIMQFAFFAHALGIILTIYSGSYVGLLISTLLIGLGNGCTEAACNPMIADAYSGTRMSRMMNRFHMWFPGGIVIGSLVSKFMTDAGLSWETQIWVIMIPTLIYAYLYFGQSWPKAKIEAAATLSGNLKAMVSPLFIFMIICMSLTAISEFGPQQWVGLILAKSGAEPMIILALVTGLMAVARYFGGEVVHKFDQTGVLLGSAVLATIGIYLFSTQTGTMAYVAAIFFALGIAYFWPNMIGFIADKIPKSGALGMSIIGAVGMFSSSIFQPIIGGWIDSDKAEAAAAGFTGDELELVSGQATLGTMVAFPAILIVLFTILWFWVKKRKNTDAAEATNGQPVTDY</sequence>
<comment type="subcellular location">
    <subcellularLocation>
        <location evidence="1">Endomembrane system</location>
        <topology evidence="1">Multi-pass membrane protein</topology>
    </subcellularLocation>
</comment>